<evidence type="ECO:0000313" key="5">
    <source>
        <dbReference type="EMBL" id="PPK48441.1"/>
    </source>
</evidence>
<dbReference type="AlphaFoldDB" id="A0A2S6FXX8"/>
<dbReference type="Pfam" id="PF00675">
    <property type="entry name" value="Peptidase_M16"/>
    <property type="match status" value="1"/>
</dbReference>
<dbReference type="GO" id="GO:0006508">
    <property type="term" value="P:proteolysis"/>
    <property type="evidence" value="ECO:0007669"/>
    <property type="project" value="InterPro"/>
</dbReference>
<dbReference type="FunFam" id="3.30.830.10:FF:000008">
    <property type="entry name" value="Mitochondrial-processing peptidase subunit beta"/>
    <property type="match status" value="1"/>
</dbReference>
<sequence length="424" mass="47700">MYKLFKLNNGLRIVVEKIDYVRSVSVGLWVENGSRNEALNNNGISHFIEHMMFKGTYKRTAKEIAEEIEDIGGQMNAFTGKEATCFYTKTLDTNLELSLDILSDMILNSKLEDKDIEKEKKVIIEEINMSEDSPEDVLSDIHSISTWGKDPLSYPILGNIDTVNSFNSNMLKEYMDDYYTPLNAVISICGNFEIDSIEELVEKYFGNWKFNNKKKVSYSSPDILNHHLCKKKPIEQLHINLGLQGIPLGEDNIYTLLLLNNVFGGGVSSLLFQKVREELGLCYSVYSYTSSYNNTGALNIYTGVNPKQGVEAIQVINEELKKFILTGITKEKLSKSKIQIKASYMLGLESTSSRMFSNGKSVLFLNKVNTPEDIIKKIDSINNNTIQDVFDNCFKGGILNSAFVGNIDIDKLAKGTGLNIKEVL</sequence>
<evidence type="ECO:0000313" key="6">
    <source>
        <dbReference type="Proteomes" id="UP000239863"/>
    </source>
</evidence>
<dbReference type="InterPro" id="IPR001431">
    <property type="entry name" value="Pept_M16_Zn_BS"/>
</dbReference>
<dbReference type="Pfam" id="PF05193">
    <property type="entry name" value="Peptidase_M16_C"/>
    <property type="match status" value="1"/>
</dbReference>
<dbReference type="EMBL" id="PTIS01000007">
    <property type="protein sequence ID" value="PPK48441.1"/>
    <property type="molecule type" value="Genomic_DNA"/>
</dbReference>
<reference evidence="5 6" key="1">
    <citation type="submission" date="2018-02" db="EMBL/GenBank/DDBJ databases">
        <title>Genomic Encyclopedia of Archaeal and Bacterial Type Strains, Phase II (KMG-II): from individual species to whole genera.</title>
        <authorList>
            <person name="Goeker M."/>
        </authorList>
    </citation>
    <scope>NUCLEOTIDE SEQUENCE [LARGE SCALE GENOMIC DNA]</scope>
    <source>
        <strain evidence="5 6">DSM 15099</strain>
    </source>
</reference>
<feature type="domain" description="Peptidase M16 N-terminal" evidence="3">
    <location>
        <begin position="12"/>
        <end position="158"/>
    </location>
</feature>
<evidence type="ECO:0000256" key="2">
    <source>
        <dbReference type="RuleBase" id="RU004447"/>
    </source>
</evidence>
<organism evidence="5 6">
    <name type="scientific">Clostridium algidicarnis DSM 15099</name>
    <dbReference type="NCBI Taxonomy" id="1121295"/>
    <lineage>
        <taxon>Bacteria</taxon>
        <taxon>Bacillati</taxon>
        <taxon>Bacillota</taxon>
        <taxon>Clostridia</taxon>
        <taxon>Eubacteriales</taxon>
        <taxon>Clostridiaceae</taxon>
        <taxon>Clostridium</taxon>
    </lineage>
</organism>
<dbReference type="PANTHER" id="PTHR11851">
    <property type="entry name" value="METALLOPROTEASE"/>
    <property type="match status" value="1"/>
</dbReference>
<dbReference type="SUPFAM" id="SSF63411">
    <property type="entry name" value="LuxS/MPP-like metallohydrolase"/>
    <property type="match status" value="2"/>
</dbReference>
<dbReference type="InterPro" id="IPR007863">
    <property type="entry name" value="Peptidase_M16_C"/>
</dbReference>
<comment type="caution">
    <text evidence="5">The sequence shown here is derived from an EMBL/GenBank/DDBJ whole genome shotgun (WGS) entry which is preliminary data.</text>
</comment>
<comment type="similarity">
    <text evidence="1 2">Belongs to the peptidase M16 family.</text>
</comment>
<dbReference type="GO" id="GO:0046872">
    <property type="term" value="F:metal ion binding"/>
    <property type="evidence" value="ECO:0007669"/>
    <property type="project" value="InterPro"/>
</dbReference>
<dbReference type="Gene3D" id="3.30.830.10">
    <property type="entry name" value="Metalloenzyme, LuxS/M16 peptidase-like"/>
    <property type="match status" value="2"/>
</dbReference>
<dbReference type="STRING" id="37659.GCA_000703125_02354"/>
<evidence type="ECO:0000256" key="1">
    <source>
        <dbReference type="ARBA" id="ARBA00007261"/>
    </source>
</evidence>
<gene>
    <name evidence="5" type="ORF">BD821_10778</name>
</gene>
<dbReference type="InterPro" id="IPR050361">
    <property type="entry name" value="MPP/UQCRC_Complex"/>
</dbReference>
<proteinExistence type="inferred from homology"/>
<feature type="domain" description="Peptidase M16 C-terminal" evidence="4">
    <location>
        <begin position="166"/>
        <end position="339"/>
    </location>
</feature>
<dbReference type="InterPro" id="IPR011249">
    <property type="entry name" value="Metalloenz_LuxS/M16"/>
</dbReference>
<dbReference type="RefSeq" id="WP_104409813.1">
    <property type="nucleotide sequence ID" value="NZ_PTIS01000007.1"/>
</dbReference>
<dbReference type="Proteomes" id="UP000239863">
    <property type="component" value="Unassembled WGS sequence"/>
</dbReference>
<dbReference type="GO" id="GO:0004222">
    <property type="term" value="F:metalloendopeptidase activity"/>
    <property type="evidence" value="ECO:0007669"/>
    <property type="project" value="InterPro"/>
</dbReference>
<name>A0A2S6FXX8_9CLOT</name>
<dbReference type="InterPro" id="IPR011765">
    <property type="entry name" value="Pept_M16_N"/>
</dbReference>
<dbReference type="PANTHER" id="PTHR11851:SF49">
    <property type="entry name" value="MITOCHONDRIAL-PROCESSING PEPTIDASE SUBUNIT ALPHA"/>
    <property type="match status" value="1"/>
</dbReference>
<accession>A0A2S6FXX8</accession>
<protein>
    <submittedName>
        <fullName evidence="5">Putative Zn-dependent peptidase</fullName>
    </submittedName>
</protein>
<dbReference type="OrthoDB" id="9811314at2"/>
<evidence type="ECO:0000259" key="4">
    <source>
        <dbReference type="Pfam" id="PF05193"/>
    </source>
</evidence>
<evidence type="ECO:0000259" key="3">
    <source>
        <dbReference type="Pfam" id="PF00675"/>
    </source>
</evidence>
<dbReference type="PROSITE" id="PS00143">
    <property type="entry name" value="INSULINASE"/>
    <property type="match status" value="1"/>
</dbReference>